<reference evidence="2 4" key="3">
    <citation type="submission" date="2019-07" db="EMBL/GenBank/DDBJ databases">
        <title>Whole genome shotgun sequence of Methylobacterium oxalidis NBRC 107715.</title>
        <authorList>
            <person name="Hosoyama A."/>
            <person name="Uohara A."/>
            <person name="Ohji S."/>
            <person name="Ichikawa N."/>
        </authorList>
    </citation>
    <scope>NUCLEOTIDE SEQUENCE [LARGE SCALE GENOMIC DNA]</scope>
    <source>
        <strain evidence="2 4">NBRC 107715</strain>
    </source>
</reference>
<gene>
    <name evidence="3" type="ORF">GCM10007888_23420</name>
    <name evidence="2" type="ORF">MOX02_55920</name>
</gene>
<sequence>MGPTSAITITVEELHRDTVLVRIATPGGDLRVLCEAAFVGRELHVRNAHIEGLSSGAVGRSGLNGIARKVLETYDVDVIFVEGASRTTGSNVGRPPRPFRYPRLR</sequence>
<evidence type="ECO:0000313" key="4">
    <source>
        <dbReference type="Proteomes" id="UP000321960"/>
    </source>
</evidence>
<name>A0A512JC74_9HYPH</name>
<dbReference type="Proteomes" id="UP000321960">
    <property type="component" value="Unassembled WGS sequence"/>
</dbReference>
<dbReference type="EMBL" id="BJZU01000161">
    <property type="protein sequence ID" value="GEP07554.1"/>
    <property type="molecule type" value="Genomic_DNA"/>
</dbReference>
<reference evidence="3" key="4">
    <citation type="submission" date="2023-01" db="EMBL/GenBank/DDBJ databases">
        <title>Draft genome sequence of Methylobacterium oxalidis strain NBRC 107715.</title>
        <authorList>
            <person name="Sun Q."/>
            <person name="Mori K."/>
        </authorList>
    </citation>
    <scope>NUCLEOTIDE SEQUENCE</scope>
    <source>
        <strain evidence="3">NBRC 107715</strain>
    </source>
</reference>
<protein>
    <submittedName>
        <fullName evidence="2">Uncharacterized protein</fullName>
    </submittedName>
</protein>
<reference evidence="3" key="1">
    <citation type="journal article" date="2014" name="Int. J. Syst. Evol. Microbiol.">
        <title>Complete genome of a new Firmicutes species belonging to the dominant human colonic microbiota ('Ruminococcus bicirculans') reveals two chromosomes and a selective capacity to utilize plant glucans.</title>
        <authorList>
            <consortium name="NISC Comparative Sequencing Program"/>
            <person name="Wegmann U."/>
            <person name="Louis P."/>
            <person name="Goesmann A."/>
            <person name="Henrissat B."/>
            <person name="Duncan S.H."/>
            <person name="Flint H.J."/>
        </authorList>
    </citation>
    <scope>NUCLEOTIDE SEQUENCE</scope>
    <source>
        <strain evidence="3">NBRC 107715</strain>
    </source>
</reference>
<organism evidence="2 4">
    <name type="scientific">Methylobacterium oxalidis</name>
    <dbReference type="NCBI Taxonomy" id="944322"/>
    <lineage>
        <taxon>Bacteria</taxon>
        <taxon>Pseudomonadati</taxon>
        <taxon>Pseudomonadota</taxon>
        <taxon>Alphaproteobacteria</taxon>
        <taxon>Hyphomicrobiales</taxon>
        <taxon>Methylobacteriaceae</taxon>
        <taxon>Methylobacterium</taxon>
    </lineage>
</organism>
<accession>A0A512JC74</accession>
<comment type="caution">
    <text evidence="2">The sequence shown here is derived from an EMBL/GenBank/DDBJ whole genome shotgun (WGS) entry which is preliminary data.</text>
</comment>
<dbReference type="Proteomes" id="UP001156856">
    <property type="component" value="Unassembled WGS sequence"/>
</dbReference>
<evidence type="ECO:0000256" key="1">
    <source>
        <dbReference type="SAM" id="MobiDB-lite"/>
    </source>
</evidence>
<dbReference type="EMBL" id="BSPK01000033">
    <property type="protein sequence ID" value="GLS63961.1"/>
    <property type="molecule type" value="Genomic_DNA"/>
</dbReference>
<keyword evidence="5" id="KW-1185">Reference proteome</keyword>
<reference evidence="5" key="2">
    <citation type="journal article" date="2019" name="Int. J. Syst. Evol. Microbiol.">
        <title>The Global Catalogue of Microorganisms (GCM) 10K type strain sequencing project: providing services to taxonomists for standard genome sequencing and annotation.</title>
        <authorList>
            <consortium name="The Broad Institute Genomics Platform"/>
            <consortium name="The Broad Institute Genome Sequencing Center for Infectious Disease"/>
            <person name="Wu L."/>
            <person name="Ma J."/>
        </authorList>
    </citation>
    <scope>NUCLEOTIDE SEQUENCE [LARGE SCALE GENOMIC DNA]</scope>
    <source>
        <strain evidence="5">NBRC 107715</strain>
    </source>
</reference>
<dbReference type="AlphaFoldDB" id="A0A512JC74"/>
<feature type="region of interest" description="Disordered" evidence="1">
    <location>
        <begin position="86"/>
        <end position="105"/>
    </location>
</feature>
<evidence type="ECO:0000313" key="5">
    <source>
        <dbReference type="Proteomes" id="UP001156856"/>
    </source>
</evidence>
<evidence type="ECO:0000313" key="2">
    <source>
        <dbReference type="EMBL" id="GEP07554.1"/>
    </source>
</evidence>
<evidence type="ECO:0000313" key="3">
    <source>
        <dbReference type="EMBL" id="GLS63961.1"/>
    </source>
</evidence>
<proteinExistence type="predicted"/>